<proteinExistence type="inferred from homology"/>
<dbReference type="AlphaFoldDB" id="A0A4R2PPC6"/>
<accession>A0A4R2PPC6</accession>
<gene>
    <name evidence="11" type="ORF">EV662_1267</name>
</gene>
<dbReference type="GO" id="GO:0015031">
    <property type="term" value="P:protein transport"/>
    <property type="evidence" value="ECO:0007669"/>
    <property type="project" value="UniProtKB-KW"/>
</dbReference>
<dbReference type="GO" id="GO:0015833">
    <property type="term" value="P:peptide transport"/>
    <property type="evidence" value="ECO:0007669"/>
    <property type="project" value="UniProtKB-KW"/>
</dbReference>
<dbReference type="GO" id="GO:0055085">
    <property type="term" value="P:transmembrane transport"/>
    <property type="evidence" value="ECO:0007669"/>
    <property type="project" value="InterPro"/>
</dbReference>
<comment type="caution">
    <text evidence="11">The sequence shown here is derived from an EMBL/GenBank/DDBJ whole genome shotgun (WGS) entry which is preliminary data.</text>
</comment>
<feature type="transmembrane region" description="Helical" evidence="9">
    <location>
        <begin position="99"/>
        <end position="125"/>
    </location>
</feature>
<dbReference type="PANTHER" id="PTHR43386:SF1">
    <property type="entry name" value="D,D-DIPEPTIDE TRANSPORT SYSTEM PERMEASE PROTEIN DDPC-RELATED"/>
    <property type="match status" value="1"/>
</dbReference>
<keyword evidence="7 9" id="KW-1133">Transmembrane helix</keyword>
<dbReference type="Pfam" id="PF00528">
    <property type="entry name" value="BPD_transp_1"/>
    <property type="match status" value="1"/>
</dbReference>
<keyword evidence="5" id="KW-0571">Peptide transport</keyword>
<evidence type="ECO:0000256" key="7">
    <source>
        <dbReference type="ARBA" id="ARBA00022989"/>
    </source>
</evidence>
<dbReference type="Proteomes" id="UP000294835">
    <property type="component" value="Unassembled WGS sequence"/>
</dbReference>
<dbReference type="InterPro" id="IPR050366">
    <property type="entry name" value="BP-dependent_transpt_permease"/>
</dbReference>
<dbReference type="Gene3D" id="1.10.3720.10">
    <property type="entry name" value="MetI-like"/>
    <property type="match status" value="1"/>
</dbReference>
<name>A0A4R2PPC6_9RHOB</name>
<dbReference type="InterPro" id="IPR000515">
    <property type="entry name" value="MetI-like"/>
</dbReference>
<organism evidence="11 12">
    <name type="scientific">Rhodovulum marinum</name>
    <dbReference type="NCBI Taxonomy" id="320662"/>
    <lineage>
        <taxon>Bacteria</taxon>
        <taxon>Pseudomonadati</taxon>
        <taxon>Pseudomonadota</taxon>
        <taxon>Alphaproteobacteria</taxon>
        <taxon>Rhodobacterales</taxon>
        <taxon>Paracoccaceae</taxon>
        <taxon>Rhodovulum</taxon>
    </lineage>
</organism>
<evidence type="ECO:0000256" key="9">
    <source>
        <dbReference type="RuleBase" id="RU363032"/>
    </source>
</evidence>
<dbReference type="OrthoDB" id="9766870at2"/>
<evidence type="ECO:0000256" key="2">
    <source>
        <dbReference type="ARBA" id="ARBA00022448"/>
    </source>
</evidence>
<dbReference type="GO" id="GO:0005886">
    <property type="term" value="C:plasma membrane"/>
    <property type="evidence" value="ECO:0007669"/>
    <property type="project" value="UniProtKB-SubCell"/>
</dbReference>
<dbReference type="InterPro" id="IPR035906">
    <property type="entry name" value="MetI-like_sf"/>
</dbReference>
<evidence type="ECO:0000256" key="5">
    <source>
        <dbReference type="ARBA" id="ARBA00022856"/>
    </source>
</evidence>
<comment type="subcellular location">
    <subcellularLocation>
        <location evidence="1 9">Cell membrane</location>
        <topology evidence="1 9">Multi-pass membrane protein</topology>
    </subcellularLocation>
</comment>
<evidence type="ECO:0000256" key="1">
    <source>
        <dbReference type="ARBA" id="ARBA00004651"/>
    </source>
</evidence>
<reference evidence="11 12" key="1">
    <citation type="submission" date="2019-03" db="EMBL/GenBank/DDBJ databases">
        <title>Genomic Encyclopedia of Type Strains, Phase IV (KMG-IV): sequencing the most valuable type-strain genomes for metagenomic binning, comparative biology and taxonomic classification.</title>
        <authorList>
            <person name="Goeker M."/>
        </authorList>
    </citation>
    <scope>NUCLEOTIDE SEQUENCE [LARGE SCALE GENOMIC DNA]</scope>
    <source>
        <strain evidence="11 12">DSM 18063</strain>
    </source>
</reference>
<evidence type="ECO:0000259" key="10">
    <source>
        <dbReference type="PROSITE" id="PS50928"/>
    </source>
</evidence>
<evidence type="ECO:0000313" key="12">
    <source>
        <dbReference type="Proteomes" id="UP000294835"/>
    </source>
</evidence>
<feature type="transmembrane region" description="Helical" evidence="9">
    <location>
        <begin position="31"/>
        <end position="51"/>
    </location>
</feature>
<dbReference type="InterPro" id="IPR025966">
    <property type="entry name" value="OppC_N"/>
</dbReference>
<keyword evidence="4 9" id="KW-0812">Transmembrane</keyword>
<feature type="transmembrane region" description="Helical" evidence="9">
    <location>
        <begin position="258"/>
        <end position="284"/>
    </location>
</feature>
<keyword evidence="8 9" id="KW-0472">Membrane</keyword>
<keyword evidence="12" id="KW-1185">Reference proteome</keyword>
<dbReference type="Pfam" id="PF12911">
    <property type="entry name" value="OppC_N"/>
    <property type="match status" value="1"/>
</dbReference>
<comment type="similarity">
    <text evidence="9">Belongs to the binding-protein-dependent transport system permease family.</text>
</comment>
<dbReference type="SUPFAM" id="SSF161098">
    <property type="entry name" value="MetI-like"/>
    <property type="match status" value="1"/>
</dbReference>
<dbReference type="PANTHER" id="PTHR43386">
    <property type="entry name" value="OLIGOPEPTIDE TRANSPORT SYSTEM PERMEASE PROTEIN APPC"/>
    <property type="match status" value="1"/>
</dbReference>
<keyword evidence="3" id="KW-1003">Cell membrane</keyword>
<feature type="transmembrane region" description="Helical" evidence="9">
    <location>
        <begin position="212"/>
        <end position="238"/>
    </location>
</feature>
<feature type="domain" description="ABC transmembrane type-1" evidence="10">
    <location>
        <begin position="95"/>
        <end position="284"/>
    </location>
</feature>
<evidence type="ECO:0000256" key="8">
    <source>
        <dbReference type="ARBA" id="ARBA00023136"/>
    </source>
</evidence>
<evidence type="ECO:0000256" key="6">
    <source>
        <dbReference type="ARBA" id="ARBA00022927"/>
    </source>
</evidence>
<dbReference type="RefSeq" id="WP_132466444.1">
    <property type="nucleotide sequence ID" value="NZ_SLXP01000026.1"/>
</dbReference>
<sequence>MTEATAEAPAAGRPRGTGAVLRDLLRRPRSAFGLIVIVLMVGAAVFAPWIMPYDPNDQMFDGLSLEGAPLPPSGQFWLGTDLLGRDLFSRLILGAQTSLIIGVLANGIAVVVGATVGITAGYFGGWIGGILMRFTDLMMAFPALLLAIVLAAIFKPSLLIVAMVIAMVNWVQMARVIYTETRSLAQREFIEVQRAMGSSTLRILGRHILPHLVYSIIVFGTLGISTTVLLEATLSYLGVGVQPPTPSWGNIIFENQTYFANAPWLVFFPGLAIVLLALAFNLLGDALRDTLDPRLKGRH</sequence>
<evidence type="ECO:0000256" key="3">
    <source>
        <dbReference type="ARBA" id="ARBA00022475"/>
    </source>
</evidence>
<evidence type="ECO:0000313" key="11">
    <source>
        <dbReference type="EMBL" id="TCP37593.1"/>
    </source>
</evidence>
<evidence type="ECO:0000256" key="4">
    <source>
        <dbReference type="ARBA" id="ARBA00022692"/>
    </source>
</evidence>
<dbReference type="EMBL" id="SLXP01000026">
    <property type="protein sequence ID" value="TCP37593.1"/>
    <property type="molecule type" value="Genomic_DNA"/>
</dbReference>
<keyword evidence="6" id="KW-0653">Protein transport</keyword>
<protein>
    <submittedName>
        <fullName evidence="11">Peptide/nickel transport system permease protein</fullName>
    </submittedName>
</protein>
<dbReference type="PROSITE" id="PS50928">
    <property type="entry name" value="ABC_TM1"/>
    <property type="match status" value="1"/>
</dbReference>
<keyword evidence="2 9" id="KW-0813">Transport</keyword>
<dbReference type="CDD" id="cd06261">
    <property type="entry name" value="TM_PBP2"/>
    <property type="match status" value="1"/>
</dbReference>